<evidence type="ECO:0000313" key="3">
    <source>
        <dbReference type="Proteomes" id="UP000444174"/>
    </source>
</evidence>
<evidence type="ECO:0000256" key="1">
    <source>
        <dbReference type="SAM" id="SignalP"/>
    </source>
</evidence>
<dbReference type="EMBL" id="WIBF01000002">
    <property type="protein sequence ID" value="MQQ07780.1"/>
    <property type="molecule type" value="Genomic_DNA"/>
</dbReference>
<gene>
    <name evidence="2" type="ORF">GFB49_04895</name>
</gene>
<reference evidence="2 3" key="1">
    <citation type="submission" date="2019-10" db="EMBL/GenBank/DDBJ databases">
        <title>Epibacterium sp. nov., isolated from seawater.</title>
        <authorList>
            <person name="Zhang X."/>
            <person name="Li N."/>
        </authorList>
    </citation>
    <scope>NUCLEOTIDE SEQUENCE [LARGE SCALE GENOMIC DNA]</scope>
    <source>
        <strain evidence="2 3">SM1979</strain>
    </source>
</reference>
<sequence>MTQSGRIPAVLLTAFTAVAFKAAVPYPRFGGDDVPASPYQTTLDLPIGDNTPVADVLATPPSSADLSRLTNEGLKGKDRATDPIYQQIMYSALDLGSDYQVSIAAWGPNPSPMAKVLQSAQTTDFSFKKSKNGRAVLIVPANEALAGKLRQMGATEETIGDTLGYVLW</sequence>
<dbReference type="Proteomes" id="UP000444174">
    <property type="component" value="Unassembled WGS sequence"/>
</dbReference>
<dbReference type="AlphaFoldDB" id="A0A843Y961"/>
<accession>A0A843Y961</accession>
<feature type="chain" id="PRO_5032738183" evidence="1">
    <location>
        <begin position="23"/>
        <end position="168"/>
    </location>
</feature>
<protein>
    <submittedName>
        <fullName evidence="2">Uncharacterized protein</fullName>
    </submittedName>
</protein>
<feature type="signal peptide" evidence="1">
    <location>
        <begin position="1"/>
        <end position="22"/>
    </location>
</feature>
<keyword evidence="1" id="KW-0732">Signal</keyword>
<name>A0A843Y961_9RHOB</name>
<dbReference type="RefSeq" id="WP_153214694.1">
    <property type="nucleotide sequence ID" value="NZ_WIBF01000002.1"/>
</dbReference>
<comment type="caution">
    <text evidence="2">The sequence shown here is derived from an EMBL/GenBank/DDBJ whole genome shotgun (WGS) entry which is preliminary data.</text>
</comment>
<evidence type="ECO:0000313" key="2">
    <source>
        <dbReference type="EMBL" id="MQQ07780.1"/>
    </source>
</evidence>
<keyword evidence="3" id="KW-1185">Reference proteome</keyword>
<proteinExistence type="predicted"/>
<organism evidence="2 3">
    <name type="scientific">Tritonibacter litoralis</name>
    <dbReference type="NCBI Taxonomy" id="2662264"/>
    <lineage>
        <taxon>Bacteria</taxon>
        <taxon>Pseudomonadati</taxon>
        <taxon>Pseudomonadota</taxon>
        <taxon>Alphaproteobacteria</taxon>
        <taxon>Rhodobacterales</taxon>
        <taxon>Paracoccaceae</taxon>
        <taxon>Tritonibacter</taxon>
    </lineage>
</organism>